<dbReference type="Proteomes" id="UP000702954">
    <property type="component" value="Unassembled WGS sequence"/>
</dbReference>
<feature type="compositionally biased region" description="Basic and acidic residues" evidence="8">
    <location>
        <begin position="1"/>
        <end position="16"/>
    </location>
</feature>
<dbReference type="EMBL" id="BHEO01000008">
    <property type="protein sequence ID" value="GBU05643.1"/>
    <property type="molecule type" value="Genomic_DNA"/>
</dbReference>
<evidence type="ECO:0000256" key="7">
    <source>
        <dbReference type="ARBA" id="ARBA00023136"/>
    </source>
</evidence>
<evidence type="ECO:0000313" key="13">
    <source>
        <dbReference type="Proteomes" id="UP000702954"/>
    </source>
</evidence>
<keyword evidence="7 9" id="KW-0472">Membrane</keyword>
<dbReference type="EMBL" id="SLZV01000011">
    <property type="protein sequence ID" value="TCS68069.1"/>
    <property type="molecule type" value="Genomic_DNA"/>
</dbReference>
<dbReference type="InterPro" id="IPR002549">
    <property type="entry name" value="AI-2E-like"/>
</dbReference>
<gene>
    <name evidence="11" type="ORF">EDD74_1116</name>
    <name evidence="10" type="ORF">FAEUMB_21840</name>
</gene>
<feature type="transmembrane region" description="Helical" evidence="9">
    <location>
        <begin position="38"/>
        <end position="58"/>
    </location>
</feature>
<accession>A0A4R3JNI3</accession>
<comment type="caution">
    <text evidence="11">The sequence shown here is derived from an EMBL/GenBank/DDBJ whole genome shotgun (WGS) entry which is preliminary data.</text>
</comment>
<dbReference type="GO" id="GO:0005886">
    <property type="term" value="C:plasma membrane"/>
    <property type="evidence" value="ECO:0007669"/>
    <property type="project" value="UniProtKB-SubCell"/>
</dbReference>
<evidence type="ECO:0000256" key="2">
    <source>
        <dbReference type="ARBA" id="ARBA00009773"/>
    </source>
</evidence>
<dbReference type="PANTHER" id="PTHR21716">
    <property type="entry name" value="TRANSMEMBRANE PROTEIN"/>
    <property type="match status" value="1"/>
</dbReference>
<keyword evidence="6 9" id="KW-1133">Transmembrane helix</keyword>
<reference evidence="11 12" key="2">
    <citation type="submission" date="2019-03" db="EMBL/GenBank/DDBJ databases">
        <title>Genomic Encyclopedia of Type Strains, Phase IV (KMG-IV): sequencing the most valuable type-strain genomes for metagenomic binning, comparative biology and taxonomic classification.</title>
        <authorList>
            <person name="Goeker M."/>
        </authorList>
    </citation>
    <scope>NUCLEOTIDE SEQUENCE [LARGE SCALE GENOMIC DNA]</scope>
    <source>
        <strain evidence="11 12">DSM 103426</strain>
    </source>
</reference>
<evidence type="ECO:0000313" key="11">
    <source>
        <dbReference type="EMBL" id="TCS68069.1"/>
    </source>
</evidence>
<dbReference type="PANTHER" id="PTHR21716:SF53">
    <property type="entry name" value="PERMEASE PERM-RELATED"/>
    <property type="match status" value="1"/>
</dbReference>
<dbReference type="RefSeq" id="WP_016440358.1">
    <property type="nucleotide sequence ID" value="NZ_BHEO01000008.1"/>
</dbReference>
<feature type="transmembrane region" description="Helical" evidence="9">
    <location>
        <begin position="271"/>
        <end position="297"/>
    </location>
</feature>
<evidence type="ECO:0000256" key="5">
    <source>
        <dbReference type="ARBA" id="ARBA00022692"/>
    </source>
</evidence>
<feature type="transmembrane region" description="Helical" evidence="9">
    <location>
        <begin position="78"/>
        <end position="95"/>
    </location>
</feature>
<keyword evidence="13" id="KW-1185">Reference proteome</keyword>
<sequence>MEEQEKKQDSREERTDNSPYHKQPRLTKRTTSKLQQHLNRGMTAFLVVAASIVFYFAFLRFGHISGVLGKIFQILKPIIYGFVLAYLLNPLMKMVENFIVKLLKGKIKKEERLKKFARGVGIFTALLFAGALIVALCNMILPELYRSIRNMVYTVPEQLNEWMERLSEMEFDDSTLALITKNVLTETTAFFENWIRSDLLRQINIWISGLTEGVISVVNELMNIVIGIIVSVYVLFSKETFAGQSRKVVYAVLKPEKANLVLHITRKSNEIFGGFIIGKIIDSAIIGVLCFIGLSILDMPYTLLVSVIVGVTNVIPFFGPYIGAIPSAILLLLTDPIKGLYFLVFIIFLQQLDGNIIGPKILGDSTGLSAFWVVFSILLGGGLFGFAGMIMGVPTFAVIYYLFQMFINQNLEKKHLPTDSAVYDDTSYVDAESGEFIHGNNDEQNIGEAQVRGKEDCEKEEEK</sequence>
<evidence type="ECO:0000256" key="1">
    <source>
        <dbReference type="ARBA" id="ARBA00004651"/>
    </source>
</evidence>
<evidence type="ECO:0000256" key="9">
    <source>
        <dbReference type="SAM" id="Phobius"/>
    </source>
</evidence>
<evidence type="ECO:0000256" key="6">
    <source>
        <dbReference type="ARBA" id="ARBA00022989"/>
    </source>
</evidence>
<comment type="similarity">
    <text evidence="2">Belongs to the autoinducer-2 exporter (AI-2E) (TC 2.A.86) family.</text>
</comment>
<organism evidence="11 12">
    <name type="scientific">Faecalimonas umbilicata</name>
    <dbReference type="NCBI Taxonomy" id="1912855"/>
    <lineage>
        <taxon>Bacteria</taxon>
        <taxon>Bacillati</taxon>
        <taxon>Bacillota</taxon>
        <taxon>Clostridia</taxon>
        <taxon>Lachnospirales</taxon>
        <taxon>Lachnospiraceae</taxon>
        <taxon>Faecalimonas</taxon>
    </lineage>
</organism>
<feature type="transmembrane region" description="Helical" evidence="9">
    <location>
        <begin position="303"/>
        <end position="333"/>
    </location>
</feature>
<comment type="subcellular location">
    <subcellularLocation>
        <location evidence="1">Cell membrane</location>
        <topology evidence="1">Multi-pass membrane protein</topology>
    </subcellularLocation>
</comment>
<feature type="transmembrane region" description="Helical" evidence="9">
    <location>
        <begin position="370"/>
        <end position="403"/>
    </location>
</feature>
<feature type="transmembrane region" description="Helical" evidence="9">
    <location>
        <begin position="214"/>
        <end position="236"/>
    </location>
</feature>
<feature type="compositionally biased region" description="Basic and acidic residues" evidence="8">
    <location>
        <begin position="451"/>
        <end position="463"/>
    </location>
</feature>
<keyword evidence="5 9" id="KW-0812">Transmembrane</keyword>
<name>A0A4R3JNI3_9FIRM</name>
<feature type="region of interest" description="Disordered" evidence="8">
    <location>
        <begin position="1"/>
        <end position="32"/>
    </location>
</feature>
<feature type="transmembrane region" description="Helical" evidence="9">
    <location>
        <begin position="116"/>
        <end position="141"/>
    </location>
</feature>
<evidence type="ECO:0000256" key="4">
    <source>
        <dbReference type="ARBA" id="ARBA00022475"/>
    </source>
</evidence>
<evidence type="ECO:0000256" key="8">
    <source>
        <dbReference type="SAM" id="MobiDB-lite"/>
    </source>
</evidence>
<feature type="compositionally biased region" description="Basic residues" evidence="8">
    <location>
        <begin position="22"/>
        <end position="31"/>
    </location>
</feature>
<dbReference type="AlphaFoldDB" id="A0A4R3JNI3"/>
<protein>
    <submittedName>
        <fullName evidence="10">AI-2E family transporter</fullName>
    </submittedName>
    <submittedName>
        <fullName evidence="11">Putative PurR-regulated permease PerM</fullName>
    </submittedName>
</protein>
<evidence type="ECO:0000313" key="12">
    <source>
        <dbReference type="Proteomes" id="UP000294613"/>
    </source>
</evidence>
<dbReference type="Pfam" id="PF01594">
    <property type="entry name" value="AI-2E_transport"/>
    <property type="match status" value="1"/>
</dbReference>
<reference evidence="10 13" key="1">
    <citation type="journal article" date="2018" name="Int. J. Syst. Evol. Microbiol.">
        <title>Draft Genome Sequence of Faecalimonas umbilicata JCM 30896T, an Acetate-Producing Bacterium Isolated from Human Feces.</title>
        <authorList>
            <person name="Sakamoto M."/>
            <person name="Ikeyama N."/>
            <person name="Yuki M."/>
            <person name="Ohkuma M."/>
        </authorList>
    </citation>
    <scope>NUCLEOTIDE SEQUENCE [LARGE SCALE GENOMIC DNA]</scope>
    <source>
        <strain evidence="10 13">EGH7</strain>
    </source>
</reference>
<keyword evidence="3" id="KW-0813">Transport</keyword>
<dbReference type="GO" id="GO:0055085">
    <property type="term" value="P:transmembrane transport"/>
    <property type="evidence" value="ECO:0007669"/>
    <property type="project" value="TreeGrafter"/>
</dbReference>
<proteinExistence type="inferred from homology"/>
<dbReference type="Proteomes" id="UP000294613">
    <property type="component" value="Unassembled WGS sequence"/>
</dbReference>
<keyword evidence="4" id="KW-1003">Cell membrane</keyword>
<evidence type="ECO:0000313" key="10">
    <source>
        <dbReference type="EMBL" id="GBU05643.1"/>
    </source>
</evidence>
<evidence type="ECO:0000256" key="3">
    <source>
        <dbReference type="ARBA" id="ARBA00022448"/>
    </source>
</evidence>
<feature type="region of interest" description="Disordered" evidence="8">
    <location>
        <begin position="437"/>
        <end position="463"/>
    </location>
</feature>